<evidence type="ECO:0000313" key="3">
    <source>
        <dbReference type="Proteomes" id="UP001283361"/>
    </source>
</evidence>
<sequence>MINSTTGSVSQKFHKTSGRVCQQTIDSTTGSMSQEFHQTSGRVSQQTIDSTCGSMSQEFHQTSGRVSQHTIDSTTGSMSQEFHQTSGRVCQQTIDSTTGSMSQEFHQTSGRVSQQTIDSTTGSMSQEFHQTSGRVSQQTIDSTTSSMSQEFHQTSGRVCQQTIDSTTGSMSQEFHQTSGRVSQQTIDSTCGSMSQEFYQTSGSSQWSSNQWSNVSGRAPCIANISASICHVKTENRLGTRTGFGKDCVTGKRFVPHQTIKALPAGLISPPRKTIRDQGRMRVGGSDWLIESGSQSKRLPCAHTSVLCGRGPLRLSPLLDTLRLGRGATSQVGVNLDQHKTGYLEPDPIRHAETRTWGHFTDTLRLGRGATSQVGVNLDQHKTGYLEPDPIRHAETRTWGHFTVFGWQNLRFYFAGCVILLTRLMSQWPCMSGSSRPSVRLSHGAGQPFTARHSVQELGQQRLSSSWAAPATRLILKKKSFSDRESGYGNKVNYESNLIAVLVQSGCSLGSNYRPGSEYHNDNKLKLCRAEENDEHIFLLVTSIATSSLLP</sequence>
<dbReference type="EMBL" id="JAWDGP010003079">
    <property type="protein sequence ID" value="KAK3777422.1"/>
    <property type="molecule type" value="Genomic_DNA"/>
</dbReference>
<evidence type="ECO:0000256" key="1">
    <source>
        <dbReference type="SAM" id="MobiDB-lite"/>
    </source>
</evidence>
<comment type="caution">
    <text evidence="2">The sequence shown here is derived from an EMBL/GenBank/DDBJ whole genome shotgun (WGS) entry which is preliminary data.</text>
</comment>
<keyword evidence="3" id="KW-1185">Reference proteome</keyword>
<organism evidence="2 3">
    <name type="scientific">Elysia crispata</name>
    <name type="common">lettuce slug</name>
    <dbReference type="NCBI Taxonomy" id="231223"/>
    <lineage>
        <taxon>Eukaryota</taxon>
        <taxon>Metazoa</taxon>
        <taxon>Spiralia</taxon>
        <taxon>Lophotrochozoa</taxon>
        <taxon>Mollusca</taxon>
        <taxon>Gastropoda</taxon>
        <taxon>Heterobranchia</taxon>
        <taxon>Euthyneura</taxon>
        <taxon>Panpulmonata</taxon>
        <taxon>Sacoglossa</taxon>
        <taxon>Placobranchoidea</taxon>
        <taxon>Plakobranchidae</taxon>
        <taxon>Elysia</taxon>
    </lineage>
</organism>
<accession>A0AAE1DP15</accession>
<feature type="region of interest" description="Disordered" evidence="1">
    <location>
        <begin position="60"/>
        <end position="81"/>
    </location>
</feature>
<feature type="region of interest" description="Disordered" evidence="1">
    <location>
        <begin position="122"/>
        <end position="145"/>
    </location>
</feature>
<dbReference type="Proteomes" id="UP001283361">
    <property type="component" value="Unassembled WGS sequence"/>
</dbReference>
<dbReference type="AlphaFoldDB" id="A0AAE1DP15"/>
<evidence type="ECO:0000313" key="2">
    <source>
        <dbReference type="EMBL" id="KAK3777422.1"/>
    </source>
</evidence>
<name>A0AAE1DP15_9GAST</name>
<gene>
    <name evidence="2" type="ORF">RRG08_032525</name>
</gene>
<protein>
    <submittedName>
        <fullName evidence="2">Uncharacterized protein</fullName>
    </submittedName>
</protein>
<proteinExistence type="predicted"/>
<reference evidence="2" key="1">
    <citation type="journal article" date="2023" name="G3 (Bethesda)">
        <title>A reference genome for the long-term kleptoplast-retaining sea slug Elysia crispata morphotype clarki.</title>
        <authorList>
            <person name="Eastman K.E."/>
            <person name="Pendleton A.L."/>
            <person name="Shaikh M.A."/>
            <person name="Suttiyut T."/>
            <person name="Ogas R."/>
            <person name="Tomko P."/>
            <person name="Gavelis G."/>
            <person name="Widhalm J.R."/>
            <person name="Wisecaver J.H."/>
        </authorList>
    </citation>
    <scope>NUCLEOTIDE SEQUENCE</scope>
    <source>
        <strain evidence="2">ECLA1</strain>
    </source>
</reference>